<keyword evidence="1" id="KW-0479">Metal-binding</keyword>
<evidence type="ECO:0000259" key="2">
    <source>
        <dbReference type="PROSITE" id="PS50089"/>
    </source>
</evidence>
<dbReference type="PROSITE" id="PS50089">
    <property type="entry name" value="ZF_RING_2"/>
    <property type="match status" value="1"/>
</dbReference>
<keyword evidence="1" id="KW-0863">Zinc-finger</keyword>
<keyword evidence="4" id="KW-1185">Reference proteome</keyword>
<keyword evidence="1" id="KW-0862">Zinc</keyword>
<organism evidence="3 4">
    <name type="scientific">Aristolochia fimbriata</name>
    <name type="common">White veined hardy Dutchman's pipe vine</name>
    <dbReference type="NCBI Taxonomy" id="158543"/>
    <lineage>
        <taxon>Eukaryota</taxon>
        <taxon>Viridiplantae</taxon>
        <taxon>Streptophyta</taxon>
        <taxon>Embryophyta</taxon>
        <taxon>Tracheophyta</taxon>
        <taxon>Spermatophyta</taxon>
        <taxon>Magnoliopsida</taxon>
        <taxon>Magnoliidae</taxon>
        <taxon>Piperales</taxon>
        <taxon>Aristolochiaceae</taxon>
        <taxon>Aristolochia</taxon>
    </lineage>
</organism>
<dbReference type="InterPro" id="IPR013083">
    <property type="entry name" value="Znf_RING/FYVE/PHD"/>
</dbReference>
<accession>A0AAV7EQA8</accession>
<proteinExistence type="predicted"/>
<comment type="caution">
    <text evidence="3">The sequence shown here is derived from an EMBL/GenBank/DDBJ whole genome shotgun (WGS) entry which is preliminary data.</text>
</comment>
<dbReference type="Proteomes" id="UP000825729">
    <property type="component" value="Unassembled WGS sequence"/>
</dbReference>
<dbReference type="Gene3D" id="3.30.40.10">
    <property type="entry name" value="Zinc/RING finger domain, C3HC4 (zinc finger)"/>
    <property type="match status" value="1"/>
</dbReference>
<dbReference type="AlphaFoldDB" id="A0AAV7EQA8"/>
<dbReference type="GO" id="GO:0008270">
    <property type="term" value="F:zinc ion binding"/>
    <property type="evidence" value="ECO:0007669"/>
    <property type="project" value="UniProtKB-KW"/>
</dbReference>
<dbReference type="SUPFAM" id="SSF57850">
    <property type="entry name" value="RING/U-box"/>
    <property type="match status" value="1"/>
</dbReference>
<gene>
    <name evidence="3" type="ORF">H6P81_010230</name>
</gene>
<dbReference type="InterPro" id="IPR001841">
    <property type="entry name" value="Znf_RING"/>
</dbReference>
<protein>
    <recommendedName>
        <fullName evidence="2">RING-type domain-containing protein</fullName>
    </recommendedName>
</protein>
<dbReference type="EMBL" id="JAINDJ010000004">
    <property type="protein sequence ID" value="KAG9450265.1"/>
    <property type="molecule type" value="Genomic_DNA"/>
</dbReference>
<evidence type="ECO:0000313" key="3">
    <source>
        <dbReference type="EMBL" id="KAG9450265.1"/>
    </source>
</evidence>
<sequence>MECSMESSSLEPFPSSMDVTNKPVKLVYGLSPSKYSHHLGRSVVLRRHIRHGHYARRTSSNCSSGSVHKATGPVLLDHELLFRPSTFSNSESGFHGESTGVLGRHERIGCSRGALTVDWMSCDGVKMVCEMCENPLMEKFPGGLGTTVAFTDPSVVAILACGHVFHADCLEERTLEADKCDPPCSLCCSQLQNARLYG</sequence>
<reference evidence="3 4" key="1">
    <citation type="submission" date="2021-07" db="EMBL/GenBank/DDBJ databases">
        <title>The Aristolochia fimbriata genome: insights into angiosperm evolution, floral development and chemical biosynthesis.</title>
        <authorList>
            <person name="Jiao Y."/>
        </authorList>
    </citation>
    <scope>NUCLEOTIDE SEQUENCE [LARGE SCALE GENOMIC DNA]</scope>
    <source>
        <strain evidence="3">IBCAS-2021</strain>
        <tissue evidence="3">Leaf</tissue>
    </source>
</reference>
<dbReference type="PANTHER" id="PTHR31150">
    <property type="entry name" value="EXPRESSED PROTEIN"/>
    <property type="match status" value="1"/>
</dbReference>
<evidence type="ECO:0000256" key="1">
    <source>
        <dbReference type="PROSITE-ProRule" id="PRU00175"/>
    </source>
</evidence>
<feature type="domain" description="RING-type" evidence="2">
    <location>
        <begin position="129"/>
        <end position="187"/>
    </location>
</feature>
<evidence type="ECO:0000313" key="4">
    <source>
        <dbReference type="Proteomes" id="UP000825729"/>
    </source>
</evidence>
<name>A0AAV7EQA8_ARIFI</name>
<dbReference type="PANTHER" id="PTHR31150:SF6">
    <property type="entry name" value="ZINC ION BINDING PROTEIN"/>
    <property type="match status" value="1"/>
</dbReference>